<dbReference type="Proteomes" id="UP000299102">
    <property type="component" value="Unassembled WGS sequence"/>
</dbReference>
<accession>A0A4C1WUU3</accession>
<evidence type="ECO:0000313" key="2">
    <source>
        <dbReference type="EMBL" id="GBP55306.1"/>
    </source>
</evidence>
<dbReference type="EMBL" id="BGZK01000665">
    <property type="protein sequence ID" value="GBP55306.1"/>
    <property type="molecule type" value="Genomic_DNA"/>
</dbReference>
<keyword evidence="3" id="KW-1185">Reference proteome</keyword>
<feature type="region of interest" description="Disordered" evidence="1">
    <location>
        <begin position="54"/>
        <end position="96"/>
    </location>
</feature>
<name>A0A4C1WUU3_EUMVA</name>
<sequence>MSAEVTPPVRRASSPRPRQLWAPRLRTSRTEIVVWTVRSISRKIVRDKKILAELSRPSRRPGREPCGPRSDTAPRVRQPNDNRPVFADVGSRCVGS</sequence>
<proteinExistence type="predicted"/>
<reference evidence="2 3" key="1">
    <citation type="journal article" date="2019" name="Commun. Biol.">
        <title>The bagworm genome reveals a unique fibroin gene that provides high tensile strength.</title>
        <authorList>
            <person name="Kono N."/>
            <person name="Nakamura H."/>
            <person name="Ohtoshi R."/>
            <person name="Tomita M."/>
            <person name="Numata K."/>
            <person name="Arakawa K."/>
        </authorList>
    </citation>
    <scope>NUCLEOTIDE SEQUENCE [LARGE SCALE GENOMIC DNA]</scope>
</reference>
<evidence type="ECO:0000256" key="1">
    <source>
        <dbReference type="SAM" id="MobiDB-lite"/>
    </source>
</evidence>
<comment type="caution">
    <text evidence="2">The sequence shown here is derived from an EMBL/GenBank/DDBJ whole genome shotgun (WGS) entry which is preliminary data.</text>
</comment>
<gene>
    <name evidence="2" type="ORF">EVAR_43060_1</name>
</gene>
<organism evidence="2 3">
    <name type="scientific">Eumeta variegata</name>
    <name type="common">Bagworm moth</name>
    <name type="synonym">Eumeta japonica</name>
    <dbReference type="NCBI Taxonomy" id="151549"/>
    <lineage>
        <taxon>Eukaryota</taxon>
        <taxon>Metazoa</taxon>
        <taxon>Ecdysozoa</taxon>
        <taxon>Arthropoda</taxon>
        <taxon>Hexapoda</taxon>
        <taxon>Insecta</taxon>
        <taxon>Pterygota</taxon>
        <taxon>Neoptera</taxon>
        <taxon>Endopterygota</taxon>
        <taxon>Lepidoptera</taxon>
        <taxon>Glossata</taxon>
        <taxon>Ditrysia</taxon>
        <taxon>Tineoidea</taxon>
        <taxon>Psychidae</taxon>
        <taxon>Oiketicinae</taxon>
        <taxon>Eumeta</taxon>
    </lineage>
</organism>
<protein>
    <submittedName>
        <fullName evidence="2">Uncharacterized protein</fullName>
    </submittedName>
</protein>
<dbReference type="AlphaFoldDB" id="A0A4C1WUU3"/>
<evidence type="ECO:0000313" key="3">
    <source>
        <dbReference type="Proteomes" id="UP000299102"/>
    </source>
</evidence>